<sequence>MTEFRHCTVQELFEEQAALQPERIALMHRDEQLTYGALNERANRIAHALRAQGVLPGSLVALYMQRSTDLIAGLLGIVKAGAAYLPLDPEYPAARSEEILADSGAAVLLSHRGLGQQLAFQGRVADLHDPAVCAAEIHNPELRNTPDDLIYVIYTSGSTGRPKGVMIEHRAIAHLKTAIESFLAFSAEETILAMASISFDMSVLETIGALISGLGIVIADEQQQKDPRVLQKLIGQHEVTILQTTPSRMQQLVWANGTLPCSIRQILIGGEAFPPGLLPELRAASQAAIFNMYGPTEATVWATGTLMQDGEPIHIGQPLLNVTAAVVDEQLQPVTPGEAGELCLAGPGLGRGYLNRADLTAEKFVRGVFASGTRLYKTGDLVKQLPDGRLIYLGRVDHQVKIRGYRIELGEVETALLQHADVQEAVVTARTDMAAEHMHLIGYVVAATMPDAAALRAHLKQLVPDYMIPTQYVQLEQLPLNRNGKIDRAALPLPQAETQDSLYDAPETELEATLAGLWQELLGKSRVGVNENFFEIGGNSLLSVKFEVMLEDLDLPSEDLLLFNYNTIRKLADYLEAQLSLS</sequence>
<dbReference type="Pfam" id="PF13193">
    <property type="entry name" value="AMP-binding_C"/>
    <property type="match status" value="1"/>
</dbReference>
<dbReference type="InterPro" id="IPR000873">
    <property type="entry name" value="AMP-dep_synth/lig_dom"/>
</dbReference>
<evidence type="ECO:0000256" key="1">
    <source>
        <dbReference type="ARBA" id="ARBA00006432"/>
    </source>
</evidence>
<dbReference type="GO" id="GO:0044550">
    <property type="term" value="P:secondary metabolite biosynthetic process"/>
    <property type="evidence" value="ECO:0007669"/>
    <property type="project" value="UniProtKB-ARBA"/>
</dbReference>
<dbReference type="EMBL" id="CP021434">
    <property type="protein sequence ID" value="ARU60824.1"/>
    <property type="molecule type" value="Genomic_DNA"/>
</dbReference>
<dbReference type="GO" id="GO:0043041">
    <property type="term" value="P:amino acid activation for nonribosomal peptide biosynthetic process"/>
    <property type="evidence" value="ECO:0007669"/>
    <property type="project" value="TreeGrafter"/>
</dbReference>
<dbReference type="FunFam" id="3.30.300.30:FF:000010">
    <property type="entry name" value="Enterobactin synthetase component F"/>
    <property type="match status" value="1"/>
</dbReference>
<dbReference type="FunFam" id="3.40.50.980:FF:000001">
    <property type="entry name" value="Non-ribosomal peptide synthetase"/>
    <property type="match status" value="1"/>
</dbReference>
<dbReference type="InterPro" id="IPR025110">
    <property type="entry name" value="AMP-bd_C"/>
</dbReference>
<evidence type="ECO:0000313" key="5">
    <source>
        <dbReference type="EMBL" id="ARU60824.1"/>
    </source>
</evidence>
<keyword evidence="2" id="KW-0596">Phosphopantetheine</keyword>
<keyword evidence="6" id="KW-1185">Reference proteome</keyword>
<dbReference type="Gene3D" id="3.30.300.30">
    <property type="match status" value="1"/>
</dbReference>
<evidence type="ECO:0000313" key="6">
    <source>
        <dbReference type="Proteomes" id="UP000195437"/>
    </source>
</evidence>
<feature type="domain" description="Carrier" evidence="4">
    <location>
        <begin position="505"/>
        <end position="579"/>
    </location>
</feature>
<dbReference type="Gene3D" id="3.40.50.980">
    <property type="match status" value="2"/>
</dbReference>
<keyword evidence="3" id="KW-0597">Phosphoprotein</keyword>
<dbReference type="Pfam" id="PF00501">
    <property type="entry name" value="AMP-binding"/>
    <property type="match status" value="1"/>
</dbReference>
<gene>
    <name evidence="5" type="ORF">CBW65_06745</name>
</gene>
<dbReference type="Gene3D" id="1.10.1200.10">
    <property type="entry name" value="ACP-like"/>
    <property type="match status" value="1"/>
</dbReference>
<name>A0A1Y0INA3_9BACL</name>
<dbReference type="SUPFAM" id="SSF47336">
    <property type="entry name" value="ACP-like"/>
    <property type="match status" value="1"/>
</dbReference>
<protein>
    <recommendedName>
        <fullName evidence="4">Carrier domain-containing protein</fullName>
    </recommendedName>
</protein>
<comment type="similarity">
    <text evidence="1">Belongs to the ATP-dependent AMP-binding enzyme family.</text>
</comment>
<dbReference type="GO" id="GO:0031177">
    <property type="term" value="F:phosphopantetheine binding"/>
    <property type="evidence" value="ECO:0007669"/>
    <property type="project" value="TreeGrafter"/>
</dbReference>
<accession>A0A1Y0INA3</accession>
<dbReference type="Gene3D" id="2.30.38.10">
    <property type="entry name" value="Luciferase, Domain 3"/>
    <property type="match status" value="1"/>
</dbReference>
<evidence type="ECO:0000256" key="2">
    <source>
        <dbReference type="ARBA" id="ARBA00022450"/>
    </source>
</evidence>
<dbReference type="InterPro" id="IPR045851">
    <property type="entry name" value="AMP-bd_C_sf"/>
</dbReference>
<dbReference type="OrthoDB" id="9765680at2"/>
<dbReference type="RefSeq" id="WP_087456213.1">
    <property type="nucleotide sequence ID" value="NZ_CP021434.1"/>
</dbReference>
<dbReference type="GO" id="GO:0005737">
    <property type="term" value="C:cytoplasm"/>
    <property type="evidence" value="ECO:0007669"/>
    <property type="project" value="TreeGrafter"/>
</dbReference>
<dbReference type="PRINTS" id="PR00154">
    <property type="entry name" value="AMPBINDING"/>
</dbReference>
<dbReference type="FunFam" id="3.40.50.12780:FF:000012">
    <property type="entry name" value="Non-ribosomal peptide synthetase"/>
    <property type="match status" value="1"/>
</dbReference>
<dbReference type="PROSITE" id="PS50075">
    <property type="entry name" value="CARRIER"/>
    <property type="match status" value="1"/>
</dbReference>
<evidence type="ECO:0000256" key="3">
    <source>
        <dbReference type="ARBA" id="ARBA00022553"/>
    </source>
</evidence>
<dbReference type="InterPro" id="IPR020459">
    <property type="entry name" value="AMP-binding"/>
</dbReference>
<dbReference type="InterPro" id="IPR010071">
    <property type="entry name" value="AA_adenyl_dom"/>
</dbReference>
<reference evidence="6" key="1">
    <citation type="submission" date="2017-05" db="EMBL/GenBank/DDBJ databases">
        <authorList>
            <person name="Sung H."/>
        </authorList>
    </citation>
    <scope>NUCLEOTIDE SEQUENCE [LARGE SCALE GENOMIC DNA]</scope>
    <source>
        <strain evidence="6">AR23208</strain>
    </source>
</reference>
<dbReference type="PROSITE" id="PS00455">
    <property type="entry name" value="AMP_BINDING"/>
    <property type="match status" value="1"/>
</dbReference>
<evidence type="ECO:0000259" key="4">
    <source>
        <dbReference type="PROSITE" id="PS50075"/>
    </source>
</evidence>
<dbReference type="PANTHER" id="PTHR45527">
    <property type="entry name" value="NONRIBOSOMAL PEPTIDE SYNTHETASE"/>
    <property type="match status" value="1"/>
</dbReference>
<dbReference type="InterPro" id="IPR036736">
    <property type="entry name" value="ACP-like_sf"/>
</dbReference>
<dbReference type="CDD" id="cd05930">
    <property type="entry name" value="A_NRPS"/>
    <property type="match status" value="1"/>
</dbReference>
<dbReference type="InterPro" id="IPR009081">
    <property type="entry name" value="PP-bd_ACP"/>
</dbReference>
<dbReference type="KEGG" id="tum:CBW65_06745"/>
<dbReference type="NCBIfam" id="TIGR01733">
    <property type="entry name" value="AA-adenyl-dom"/>
    <property type="match status" value="1"/>
</dbReference>
<dbReference type="InterPro" id="IPR020845">
    <property type="entry name" value="AMP-binding_CS"/>
</dbReference>
<proteinExistence type="inferred from homology"/>
<dbReference type="SUPFAM" id="SSF56801">
    <property type="entry name" value="Acetyl-CoA synthetase-like"/>
    <property type="match status" value="1"/>
</dbReference>
<organism evidence="5 6">
    <name type="scientific">Tumebacillus avium</name>
    <dbReference type="NCBI Taxonomy" id="1903704"/>
    <lineage>
        <taxon>Bacteria</taxon>
        <taxon>Bacillati</taxon>
        <taxon>Bacillota</taxon>
        <taxon>Bacilli</taxon>
        <taxon>Bacillales</taxon>
        <taxon>Alicyclobacillaceae</taxon>
        <taxon>Tumebacillus</taxon>
    </lineage>
</organism>
<dbReference type="PANTHER" id="PTHR45527:SF1">
    <property type="entry name" value="FATTY ACID SYNTHASE"/>
    <property type="match status" value="1"/>
</dbReference>
<dbReference type="Pfam" id="PF00550">
    <property type="entry name" value="PP-binding"/>
    <property type="match status" value="1"/>
</dbReference>
<dbReference type="Proteomes" id="UP000195437">
    <property type="component" value="Chromosome"/>
</dbReference>
<dbReference type="AlphaFoldDB" id="A0A1Y0INA3"/>